<gene>
    <name evidence="3" type="ORF">A3B56_00420</name>
</gene>
<organism evidence="3 4">
    <name type="scientific">Candidatus Roizmanbacteria bacterium RIFCSPLOWO2_01_FULL_45_11</name>
    <dbReference type="NCBI Taxonomy" id="1802070"/>
    <lineage>
        <taxon>Bacteria</taxon>
        <taxon>Candidatus Roizmaniibacteriota</taxon>
    </lineage>
</organism>
<dbReference type="AlphaFoldDB" id="A0A1F7JDR7"/>
<keyword evidence="2" id="KW-0472">Membrane</keyword>
<sequence>MMKNPRVMFAVIGGLSTGVIIAVVLFFTILKTDSTESITGNTSEQTEPTPTPILPSATKEPFSDESGFTFSYPADVVVNQQDLAKSDYAHLSLMSTRAEGSLRILASDTAVTSIDAWLLENLPEASESGMTTVKLGDLEAQEITIEKGITTIALDRGVIFTIDTTSDTHLDYWEKVYRIVLESFAFAVPESAPVAEAPAADGSGGITFEGEEIVE</sequence>
<feature type="region of interest" description="Disordered" evidence="1">
    <location>
        <begin position="38"/>
        <end position="62"/>
    </location>
</feature>
<name>A0A1F7JDR7_9BACT</name>
<dbReference type="EMBL" id="MGAU01000049">
    <property type="protein sequence ID" value="OGK53756.1"/>
    <property type="molecule type" value="Genomic_DNA"/>
</dbReference>
<feature type="compositionally biased region" description="Polar residues" evidence="1">
    <location>
        <begin position="38"/>
        <end position="48"/>
    </location>
</feature>
<evidence type="ECO:0000256" key="2">
    <source>
        <dbReference type="SAM" id="Phobius"/>
    </source>
</evidence>
<accession>A0A1F7JDR7</accession>
<reference evidence="3 4" key="1">
    <citation type="journal article" date="2016" name="Nat. Commun.">
        <title>Thousands of microbial genomes shed light on interconnected biogeochemical processes in an aquifer system.</title>
        <authorList>
            <person name="Anantharaman K."/>
            <person name="Brown C.T."/>
            <person name="Hug L.A."/>
            <person name="Sharon I."/>
            <person name="Castelle C.J."/>
            <person name="Probst A.J."/>
            <person name="Thomas B.C."/>
            <person name="Singh A."/>
            <person name="Wilkins M.J."/>
            <person name="Karaoz U."/>
            <person name="Brodie E.L."/>
            <person name="Williams K.H."/>
            <person name="Hubbard S.S."/>
            <person name="Banfield J.F."/>
        </authorList>
    </citation>
    <scope>NUCLEOTIDE SEQUENCE [LARGE SCALE GENOMIC DNA]</scope>
</reference>
<protein>
    <submittedName>
        <fullName evidence="3">Uncharacterized protein</fullName>
    </submittedName>
</protein>
<comment type="caution">
    <text evidence="3">The sequence shown here is derived from an EMBL/GenBank/DDBJ whole genome shotgun (WGS) entry which is preliminary data.</text>
</comment>
<evidence type="ECO:0000313" key="4">
    <source>
        <dbReference type="Proteomes" id="UP000178486"/>
    </source>
</evidence>
<dbReference type="Proteomes" id="UP000178486">
    <property type="component" value="Unassembled WGS sequence"/>
</dbReference>
<keyword evidence="2" id="KW-0812">Transmembrane</keyword>
<evidence type="ECO:0000313" key="3">
    <source>
        <dbReference type="EMBL" id="OGK53756.1"/>
    </source>
</evidence>
<evidence type="ECO:0000256" key="1">
    <source>
        <dbReference type="SAM" id="MobiDB-lite"/>
    </source>
</evidence>
<feature type="transmembrane region" description="Helical" evidence="2">
    <location>
        <begin position="7"/>
        <end position="30"/>
    </location>
</feature>
<keyword evidence="2" id="KW-1133">Transmembrane helix</keyword>
<proteinExistence type="predicted"/>